<proteinExistence type="predicted"/>
<evidence type="ECO:0000256" key="2">
    <source>
        <dbReference type="ARBA" id="ARBA00001946"/>
    </source>
</evidence>
<comment type="cofactor">
    <cofactor evidence="2">
        <name>Mg(2+)</name>
        <dbReference type="ChEBI" id="CHEBI:18420"/>
    </cofactor>
</comment>
<evidence type="ECO:0000256" key="6">
    <source>
        <dbReference type="ARBA" id="ARBA00023211"/>
    </source>
</evidence>
<dbReference type="Proteomes" id="UP000037136">
    <property type="component" value="Unassembled WGS sequence"/>
</dbReference>
<dbReference type="OrthoDB" id="1695362at2759"/>
<dbReference type="PANTHER" id="PTHR12318">
    <property type="entry name" value="TESTOSTERONE-REGULATED PROTEIN RP2"/>
    <property type="match status" value="1"/>
</dbReference>
<dbReference type="GO" id="GO:0005739">
    <property type="term" value="C:mitochondrion"/>
    <property type="evidence" value="ECO:0007669"/>
    <property type="project" value="TreeGrafter"/>
</dbReference>
<dbReference type="SUPFAM" id="SSF55811">
    <property type="entry name" value="Nudix"/>
    <property type="match status" value="1"/>
</dbReference>
<dbReference type="EMBL" id="LAZP02000074">
    <property type="protein sequence ID" value="PFH61383.1"/>
    <property type="molecule type" value="Genomic_DNA"/>
</dbReference>
<keyword evidence="9" id="KW-1185">Reference proteome</keyword>
<dbReference type="GO" id="GO:0016818">
    <property type="term" value="F:hydrolase activity, acting on acid anhydrides, in phosphorus-containing anhydrides"/>
    <property type="evidence" value="ECO:0007669"/>
    <property type="project" value="InterPro"/>
</dbReference>
<dbReference type="PANTHER" id="PTHR12318:SF0">
    <property type="entry name" value="ACYL-COENZYME A DIPHOSPHATASE NUDT19"/>
    <property type="match status" value="1"/>
</dbReference>
<evidence type="ECO:0000256" key="1">
    <source>
        <dbReference type="ARBA" id="ARBA00001936"/>
    </source>
</evidence>
<reference evidence="8 9" key="1">
    <citation type="journal article" date="2015" name="BMC Genomics">
        <title>Gene expression during zombie ant biting behavior reflects the complexity underlying fungal parasitic behavioral manipulation.</title>
        <authorList>
            <person name="de Bekker C."/>
            <person name="Ohm R.A."/>
            <person name="Loreto R.G."/>
            <person name="Sebastian A."/>
            <person name="Albert I."/>
            <person name="Merrow M."/>
            <person name="Brachmann A."/>
            <person name="Hughes D.P."/>
        </authorList>
    </citation>
    <scope>NUCLEOTIDE SEQUENCE [LARGE SCALE GENOMIC DNA]</scope>
    <source>
        <strain evidence="8 9">SC16a</strain>
    </source>
</reference>
<accession>A0A2A9PKH1</accession>
<evidence type="ECO:0000256" key="5">
    <source>
        <dbReference type="ARBA" id="ARBA00022842"/>
    </source>
</evidence>
<dbReference type="InterPro" id="IPR000086">
    <property type="entry name" value="NUDIX_hydrolase_dom"/>
</dbReference>
<keyword evidence="5" id="KW-0460">Magnesium</keyword>
<dbReference type="GO" id="GO:0046872">
    <property type="term" value="F:metal ion binding"/>
    <property type="evidence" value="ECO:0007669"/>
    <property type="project" value="UniProtKB-KW"/>
</dbReference>
<evidence type="ECO:0000313" key="8">
    <source>
        <dbReference type="EMBL" id="PFH61383.1"/>
    </source>
</evidence>
<organism evidence="8 9">
    <name type="scientific">Ophiocordyceps unilateralis</name>
    <name type="common">Zombie-ant fungus</name>
    <name type="synonym">Torrubia unilateralis</name>
    <dbReference type="NCBI Taxonomy" id="268505"/>
    <lineage>
        <taxon>Eukaryota</taxon>
        <taxon>Fungi</taxon>
        <taxon>Dikarya</taxon>
        <taxon>Ascomycota</taxon>
        <taxon>Pezizomycotina</taxon>
        <taxon>Sordariomycetes</taxon>
        <taxon>Hypocreomycetidae</taxon>
        <taxon>Hypocreales</taxon>
        <taxon>Ophiocordycipitaceae</taxon>
        <taxon>Ophiocordyceps</taxon>
    </lineage>
</organism>
<reference evidence="8 9" key="2">
    <citation type="journal article" date="2017" name="Sci. Rep.">
        <title>Ant-infecting Ophiocordyceps genomes reveal a high diversity of potential behavioral manipulation genes and a possible major role for enterotoxins.</title>
        <authorList>
            <person name="de Bekker C."/>
            <person name="Ohm R.A."/>
            <person name="Evans H.C."/>
            <person name="Brachmann A."/>
            <person name="Hughes D.P."/>
        </authorList>
    </citation>
    <scope>NUCLEOTIDE SEQUENCE [LARGE SCALE GENOMIC DNA]</scope>
    <source>
        <strain evidence="8 9">SC16a</strain>
    </source>
</reference>
<comment type="cofactor">
    <cofactor evidence="1">
        <name>Mn(2+)</name>
        <dbReference type="ChEBI" id="CHEBI:29035"/>
    </cofactor>
</comment>
<dbReference type="STRING" id="268505.A0A2A9PKH1"/>
<evidence type="ECO:0000259" key="7">
    <source>
        <dbReference type="PROSITE" id="PS51462"/>
    </source>
</evidence>
<keyword evidence="4" id="KW-0378">Hydrolase</keyword>
<dbReference type="InterPro" id="IPR039121">
    <property type="entry name" value="NUDT19"/>
</dbReference>
<protein>
    <recommendedName>
        <fullName evidence="7">Nudix hydrolase domain-containing protein</fullName>
    </recommendedName>
</protein>
<evidence type="ECO:0000313" key="9">
    <source>
        <dbReference type="Proteomes" id="UP000037136"/>
    </source>
</evidence>
<feature type="domain" description="Nudix hydrolase" evidence="7">
    <location>
        <begin position="4"/>
        <end position="191"/>
    </location>
</feature>
<gene>
    <name evidence="8" type="ORF">XA68_17495</name>
</gene>
<dbReference type="CDD" id="cd18870">
    <property type="entry name" value="NUDIX_AcylCoAdiphos_Nudt19"/>
    <property type="match status" value="1"/>
</dbReference>
<keyword evidence="6" id="KW-0464">Manganese</keyword>
<keyword evidence="3" id="KW-0479">Metal-binding</keyword>
<dbReference type="Pfam" id="PF00293">
    <property type="entry name" value="NUDIX"/>
    <property type="match status" value="1"/>
</dbReference>
<comment type="caution">
    <text evidence="8">The sequence shown here is derived from an EMBL/GenBank/DDBJ whole genome shotgun (WGS) entry which is preliminary data.</text>
</comment>
<dbReference type="PROSITE" id="PS51462">
    <property type="entry name" value="NUDIX"/>
    <property type="match status" value="1"/>
</dbReference>
<dbReference type="InterPro" id="IPR015797">
    <property type="entry name" value="NUDIX_hydrolase-like_dom_sf"/>
</dbReference>
<name>A0A2A9PKH1_OPHUN</name>
<dbReference type="AlphaFoldDB" id="A0A2A9PKH1"/>
<evidence type="ECO:0000256" key="4">
    <source>
        <dbReference type="ARBA" id="ARBA00022801"/>
    </source>
</evidence>
<evidence type="ECO:0000256" key="3">
    <source>
        <dbReference type="ARBA" id="ARBA00022723"/>
    </source>
</evidence>
<sequence>MAAEARASASVVVLSPQNEVLMVQRTRTSSYPSALVFPGGNLDGQDGAVAERHEDGPAYRHAAVRECFEETGILLAVGRNGDRLALSQEETETARRRVHAGEVRFSDWLETVGAEVDTDGLIPFTRWITPAFMPRRFTTQMYLHLLPLDGPTPSPSSDGGKENTAVTFCSPTTILSRVATGQAIVFPPQYYLLHLLSDHVEATSPAEGRKRLLTDLPHNDMVICPRPMGKRPDGRLILALDDPGVSELRASGRKGDTRRILLVDFAAAAAAGPTGLEVRQRRGEGAFL</sequence>
<dbReference type="Gene3D" id="3.90.79.10">
    <property type="entry name" value="Nucleoside Triphosphate Pyrophosphohydrolase"/>
    <property type="match status" value="1"/>
</dbReference>